<evidence type="ECO:0000259" key="6">
    <source>
        <dbReference type="SMART" id="SM00226"/>
    </source>
</evidence>
<dbReference type="RefSeq" id="WP_077715417.1">
    <property type="nucleotide sequence ID" value="NZ_CP019698.1"/>
</dbReference>
<feature type="active site" description="Proton donor" evidence="5">
    <location>
        <position position="121"/>
    </location>
</feature>
<dbReference type="SUPFAM" id="SSF89623">
    <property type="entry name" value="Ribose/Galactose isomerase RpiB/AlsB"/>
    <property type="match status" value="1"/>
</dbReference>
<dbReference type="InterPro" id="IPR036196">
    <property type="entry name" value="Ptyr_pPase_sf"/>
</dbReference>
<dbReference type="STRING" id="1833852.B0537_15720"/>
<dbReference type="GO" id="GO:0019316">
    <property type="term" value="P:D-allose catabolic process"/>
    <property type="evidence" value="ECO:0007669"/>
    <property type="project" value="TreeGrafter"/>
</dbReference>
<dbReference type="InterPro" id="IPR003500">
    <property type="entry name" value="RpiB_LacA_LacB"/>
</dbReference>
<dbReference type="SMART" id="SM00226">
    <property type="entry name" value="LMWPc"/>
    <property type="match status" value="1"/>
</dbReference>
<dbReference type="PANTHER" id="PTHR30345">
    <property type="entry name" value="RIBOSE-5-PHOSPHATE ISOMERASE B"/>
    <property type="match status" value="1"/>
</dbReference>
<evidence type="ECO:0000313" key="7">
    <source>
        <dbReference type="EMBL" id="AQS60388.1"/>
    </source>
</evidence>
<feature type="active site" description="Nucleophile" evidence="5">
    <location>
        <position position="9"/>
    </location>
</feature>
<evidence type="ECO:0000256" key="5">
    <source>
        <dbReference type="PIRSR" id="PIRSR617867-1"/>
    </source>
</evidence>
<evidence type="ECO:0000256" key="4">
    <source>
        <dbReference type="ARBA" id="ARBA00023235"/>
    </source>
</evidence>
<keyword evidence="8" id="KW-1185">Reference proteome</keyword>
<dbReference type="InterPro" id="IPR036569">
    <property type="entry name" value="RpiB_LacA_LacB_sf"/>
</dbReference>
<evidence type="ECO:0000313" key="8">
    <source>
        <dbReference type="Proteomes" id="UP000189464"/>
    </source>
</evidence>
<dbReference type="Gene3D" id="3.40.1400.10">
    <property type="entry name" value="Sugar-phosphate isomerase, RpiB/LacA/LacB"/>
    <property type="match status" value="1"/>
</dbReference>
<dbReference type="InterPro" id="IPR004785">
    <property type="entry name" value="RpiB"/>
</dbReference>
<feature type="active site" evidence="5">
    <location>
        <position position="15"/>
    </location>
</feature>
<name>A0A1S6J049_9FIRM</name>
<dbReference type="Pfam" id="PF02502">
    <property type="entry name" value="LacAB_rpiB"/>
    <property type="match status" value="1"/>
</dbReference>
<dbReference type="GO" id="GO:0004725">
    <property type="term" value="F:protein tyrosine phosphatase activity"/>
    <property type="evidence" value="ECO:0007669"/>
    <property type="project" value="InterPro"/>
</dbReference>
<accession>A0A1S6J049</accession>
<dbReference type="PRINTS" id="PR00719">
    <property type="entry name" value="LMWPTPASE"/>
</dbReference>
<dbReference type="NCBIfam" id="TIGR00689">
    <property type="entry name" value="rpiB_lacA_lacB"/>
    <property type="match status" value="1"/>
</dbReference>
<evidence type="ECO:0000256" key="2">
    <source>
        <dbReference type="ARBA" id="ARBA00011063"/>
    </source>
</evidence>
<proteinExistence type="inferred from homology"/>
<dbReference type="Gene3D" id="3.40.50.2300">
    <property type="match status" value="1"/>
</dbReference>
<dbReference type="OrthoDB" id="1778624at2"/>
<evidence type="ECO:0000256" key="1">
    <source>
        <dbReference type="ARBA" id="ARBA00008754"/>
    </source>
</evidence>
<dbReference type="InterPro" id="IPR017867">
    <property type="entry name" value="Tyr_phospatase_low_mol_wt"/>
</dbReference>
<dbReference type="GO" id="GO:0009052">
    <property type="term" value="P:pentose-phosphate shunt, non-oxidative branch"/>
    <property type="evidence" value="ECO:0007669"/>
    <property type="project" value="TreeGrafter"/>
</dbReference>
<comment type="similarity">
    <text evidence="2">Belongs to the low molecular weight phosphotyrosine protein phosphatase family.</text>
</comment>
<dbReference type="Proteomes" id="UP000189464">
    <property type="component" value="Chromosome"/>
</dbReference>
<dbReference type="CDD" id="cd16344">
    <property type="entry name" value="LMWPAP"/>
    <property type="match status" value="1"/>
</dbReference>
<dbReference type="EMBL" id="CP019698">
    <property type="protein sequence ID" value="AQS60388.1"/>
    <property type="molecule type" value="Genomic_DNA"/>
</dbReference>
<dbReference type="GO" id="GO:0004751">
    <property type="term" value="F:ribose-5-phosphate isomerase activity"/>
    <property type="evidence" value="ECO:0007669"/>
    <property type="project" value="TreeGrafter"/>
</dbReference>
<keyword evidence="3" id="KW-0378">Hydrolase</keyword>
<dbReference type="SUPFAM" id="SSF52788">
    <property type="entry name" value="Phosphotyrosine protein phosphatases I"/>
    <property type="match status" value="1"/>
</dbReference>
<dbReference type="KEGG" id="dfg:B0537_15720"/>
<dbReference type="InterPro" id="IPR023485">
    <property type="entry name" value="Ptyr_pPase"/>
</dbReference>
<dbReference type="Pfam" id="PF01451">
    <property type="entry name" value="LMWPc"/>
    <property type="match status" value="1"/>
</dbReference>
<evidence type="ECO:0000256" key="3">
    <source>
        <dbReference type="ARBA" id="ARBA00022801"/>
    </source>
</evidence>
<protein>
    <submittedName>
        <fullName evidence="7">Ribose 5-phosphate isomerase B</fullName>
    </submittedName>
</protein>
<comment type="similarity">
    <text evidence="1">Belongs to the LacAB/RpiB family.</text>
</comment>
<organism evidence="7 8">
    <name type="scientific">Desulforamulus ferrireducens</name>
    <dbReference type="NCBI Taxonomy" id="1833852"/>
    <lineage>
        <taxon>Bacteria</taxon>
        <taxon>Bacillati</taxon>
        <taxon>Bacillota</taxon>
        <taxon>Clostridia</taxon>
        <taxon>Eubacteriales</taxon>
        <taxon>Peptococcaceae</taxon>
        <taxon>Desulforamulus</taxon>
    </lineage>
</organism>
<sequence>MDKKILFVCTGNTCRSSMAEALARKIAEEMGLAGIQFVSAGVMAWPGEKASAQAIQALAEQGIDLDQHRASQLTPELVLEADLVLTMTEAHRQQILHLLPEAKEKVFTLGSYAGTNKDISDPYGSPVEVYRLCAEELTTNIKAALNKFTQNGGLKTNMKEMTLVLGSDHAGFEMKEQIRQYLQNQGITVEDMGCNSTDSCDYPDFALAVGEKIRSGACQMGILICGSGVGMAIAVNKVPGIRAANVFDPVIAGLAREHNNANVLTLGSRFLTLEKALEIVEKFLTTEFAGERHAKRVDKITAIEEKYACR</sequence>
<dbReference type="AlphaFoldDB" id="A0A1S6J049"/>
<feature type="domain" description="Phosphotyrosine protein phosphatase I" evidence="6">
    <location>
        <begin position="3"/>
        <end position="147"/>
    </location>
</feature>
<gene>
    <name evidence="7" type="ORF">B0537_15720</name>
</gene>
<dbReference type="NCBIfam" id="NF004051">
    <property type="entry name" value="PRK05571.1"/>
    <property type="match status" value="1"/>
</dbReference>
<dbReference type="NCBIfam" id="TIGR01120">
    <property type="entry name" value="rpiB"/>
    <property type="match status" value="1"/>
</dbReference>
<dbReference type="PANTHER" id="PTHR30345:SF0">
    <property type="entry name" value="DNA DAMAGE-REPAIR_TOLERATION PROTEIN DRT102"/>
    <property type="match status" value="1"/>
</dbReference>
<reference evidence="7 8" key="1">
    <citation type="journal article" date="2016" name="Int. J. Syst. Evol. Microbiol.">
        <title>Desulfotomaculum ferrireducens sp. nov., a moderately thermophilic sulfate-reducing and dissimilatory Fe(III)-reducing bacterium isolated from compost.</title>
        <authorList>
            <person name="Yang G."/>
            <person name="Guo J."/>
            <person name="Zhuang L."/>
            <person name="Yuan Y."/>
            <person name="Zhou S."/>
        </authorList>
    </citation>
    <scope>NUCLEOTIDE SEQUENCE [LARGE SCALE GENOMIC DNA]</scope>
    <source>
        <strain evidence="7 8">GSS09</strain>
    </source>
</reference>
<keyword evidence="4 7" id="KW-0413">Isomerase</keyword>